<evidence type="ECO:0000313" key="3">
    <source>
        <dbReference type="EMBL" id="MBW6411690.1"/>
    </source>
</evidence>
<reference evidence="3 4" key="1">
    <citation type="submission" date="2021-07" db="EMBL/GenBank/DDBJ databases">
        <title>Clostridium weizhouense sp. nov., an anaerobic bacterium isolated from activated sludge of Petroleum wastewater.</title>
        <authorList>
            <person name="Li Q."/>
        </authorList>
    </citation>
    <scope>NUCLEOTIDE SEQUENCE [LARGE SCALE GENOMIC DNA]</scope>
    <source>
        <strain evidence="3 4">YB-6</strain>
    </source>
</reference>
<proteinExistence type="predicted"/>
<evidence type="ECO:0008006" key="5">
    <source>
        <dbReference type="Google" id="ProtNLM"/>
    </source>
</evidence>
<accession>A0ABS7AV49</accession>
<evidence type="ECO:0000256" key="1">
    <source>
        <dbReference type="SAM" id="MobiDB-lite"/>
    </source>
</evidence>
<feature type="region of interest" description="Disordered" evidence="1">
    <location>
        <begin position="27"/>
        <end position="70"/>
    </location>
</feature>
<keyword evidence="4" id="KW-1185">Reference proteome</keyword>
<dbReference type="EMBL" id="JAHXPT010000017">
    <property type="protein sequence ID" value="MBW6411690.1"/>
    <property type="molecule type" value="Genomic_DNA"/>
</dbReference>
<evidence type="ECO:0000256" key="2">
    <source>
        <dbReference type="SAM" id="SignalP"/>
    </source>
</evidence>
<protein>
    <recommendedName>
        <fullName evidence="5">Lipoprotein</fullName>
    </recommendedName>
</protein>
<sequence length="190" mass="21180">MKLKKLLIITVLISTTAILYGCSSSKINETSSDESNSTQSEMISDSTNSSAPKNSKTVSNDNVTQKPNKSTNDLIFKSKLGFSMQFPDNWKGKYKIKEDDEGLAVYFKSKDPKTPENRGLLFVIKKKYDSEEAEMFDSVCEKKFITLGNTTYLVGGPTDVPLDSTTTDINDFVSMIQESQKVIHTMKSIN</sequence>
<name>A0ABS7AV49_9CLOT</name>
<feature type="chain" id="PRO_5046194514" description="Lipoprotein" evidence="2">
    <location>
        <begin position="22"/>
        <end position="190"/>
    </location>
</feature>
<evidence type="ECO:0000313" key="4">
    <source>
        <dbReference type="Proteomes" id="UP001519921"/>
    </source>
</evidence>
<dbReference type="PROSITE" id="PS51257">
    <property type="entry name" value="PROKAR_LIPOPROTEIN"/>
    <property type="match status" value="1"/>
</dbReference>
<gene>
    <name evidence="3" type="ORF">KYD98_16540</name>
</gene>
<feature type="signal peptide" evidence="2">
    <location>
        <begin position="1"/>
        <end position="21"/>
    </location>
</feature>
<comment type="caution">
    <text evidence="3">The sequence shown here is derived from an EMBL/GenBank/DDBJ whole genome shotgun (WGS) entry which is preliminary data.</text>
</comment>
<organism evidence="3 4">
    <name type="scientific">Clostridium weizhouense</name>
    <dbReference type="NCBI Taxonomy" id="2859781"/>
    <lineage>
        <taxon>Bacteria</taxon>
        <taxon>Bacillati</taxon>
        <taxon>Bacillota</taxon>
        <taxon>Clostridia</taxon>
        <taxon>Eubacteriales</taxon>
        <taxon>Clostridiaceae</taxon>
        <taxon>Clostridium</taxon>
    </lineage>
</organism>
<keyword evidence="2" id="KW-0732">Signal</keyword>
<dbReference type="Proteomes" id="UP001519921">
    <property type="component" value="Unassembled WGS sequence"/>
</dbReference>
<dbReference type="RefSeq" id="WP_219781154.1">
    <property type="nucleotide sequence ID" value="NZ_JAHXPT010000017.1"/>
</dbReference>